<evidence type="ECO:0000313" key="2">
    <source>
        <dbReference type="EMBL" id="OHT07074.1"/>
    </source>
</evidence>
<dbReference type="Proteomes" id="UP000179807">
    <property type="component" value="Unassembled WGS sequence"/>
</dbReference>
<dbReference type="GO" id="GO:0034315">
    <property type="term" value="P:regulation of Arp2/3 complex-mediated actin nucleation"/>
    <property type="evidence" value="ECO:0007669"/>
    <property type="project" value="TreeGrafter"/>
</dbReference>
<accession>A0A1J4K7U3</accession>
<evidence type="ECO:0008006" key="4">
    <source>
        <dbReference type="Google" id="ProtNLM"/>
    </source>
</evidence>
<feature type="region of interest" description="Disordered" evidence="1">
    <location>
        <begin position="822"/>
        <end position="929"/>
    </location>
</feature>
<reference evidence="2" key="1">
    <citation type="submission" date="2016-10" db="EMBL/GenBank/DDBJ databases">
        <authorList>
            <person name="Benchimol M."/>
            <person name="Almeida L.G."/>
            <person name="Vasconcelos A.T."/>
            <person name="Perreira-Neves A."/>
            <person name="Rosa I.A."/>
            <person name="Tasca T."/>
            <person name="Bogo M.R."/>
            <person name="de Souza W."/>
        </authorList>
    </citation>
    <scope>NUCLEOTIDE SEQUENCE [LARGE SCALE GENOMIC DNA]</scope>
    <source>
        <strain evidence="2">K</strain>
    </source>
</reference>
<dbReference type="RefSeq" id="XP_068360210.1">
    <property type="nucleotide sequence ID" value="XM_068492397.1"/>
</dbReference>
<dbReference type="PANTHER" id="PTHR24112">
    <property type="entry name" value="LEUCINE-RICH REPEAT, ISOFORM F-RELATED"/>
    <property type="match status" value="1"/>
</dbReference>
<dbReference type="GO" id="GO:0030027">
    <property type="term" value="C:lamellipodium"/>
    <property type="evidence" value="ECO:0007669"/>
    <property type="project" value="TreeGrafter"/>
</dbReference>
<feature type="compositionally biased region" description="Basic and acidic residues" evidence="1">
    <location>
        <begin position="908"/>
        <end position="929"/>
    </location>
</feature>
<dbReference type="EMBL" id="MLAK01000705">
    <property type="protein sequence ID" value="OHT07074.1"/>
    <property type="molecule type" value="Genomic_DNA"/>
</dbReference>
<evidence type="ECO:0000256" key="1">
    <source>
        <dbReference type="SAM" id="MobiDB-lite"/>
    </source>
</evidence>
<feature type="compositionally biased region" description="Basic and acidic residues" evidence="1">
    <location>
        <begin position="885"/>
        <end position="900"/>
    </location>
</feature>
<name>A0A1J4K7U3_9EUKA</name>
<proteinExistence type="predicted"/>
<dbReference type="VEuPathDB" id="TrichDB:TRFO_05268"/>
<dbReference type="PANTHER" id="PTHR24112:SF66">
    <property type="entry name" value="LEUCINE-RICH REPEAT, ISOFORM F"/>
    <property type="match status" value="1"/>
</dbReference>
<dbReference type="GeneID" id="94827101"/>
<organism evidence="2 3">
    <name type="scientific">Tritrichomonas foetus</name>
    <dbReference type="NCBI Taxonomy" id="1144522"/>
    <lineage>
        <taxon>Eukaryota</taxon>
        <taxon>Metamonada</taxon>
        <taxon>Parabasalia</taxon>
        <taxon>Tritrichomonadida</taxon>
        <taxon>Tritrichomonadidae</taxon>
        <taxon>Tritrichomonas</taxon>
    </lineage>
</organism>
<dbReference type="AlphaFoldDB" id="A0A1J4K7U3"/>
<comment type="caution">
    <text evidence="2">The sequence shown here is derived from an EMBL/GenBank/DDBJ whole genome shotgun (WGS) entry which is preliminary data.</text>
</comment>
<gene>
    <name evidence="2" type="ORF">TRFO_05268</name>
</gene>
<dbReference type="OrthoDB" id="120976at2759"/>
<sequence length="929" mass="107280">MAITHPSNFLSNSDFEYHLNSAEKELVLQAMPRVHRGQRTACFFMVKLDQSPPQKLIVIRLNYIIRLIKVINKEKSKHILDIHILKIHTIRTLDDNTTEILYSDHRAIFWCQICDRFTRKLLRDYLYVASITKKPAQLLFCTHNDEMYPPFTPKLSFSQSIQFLYDAFCTYYKVDYHQEFVQFFHYLILSQNVIFDMCLLNPHLVDSDFLRGKRDLTPLFAVLRYIPYFIGITATKINISNGLSLVASVIRYSSAIRLISLPKCGLTTGAKRLATTFRINKRINLIYLDLSGNPKINDMELLMSSLESLKYPLYHLDLSHCNMSVEATSNLINSIVNNQNLHSLKYLDITGSKMTRETVAIFSNYFSEHHETLKTCHLGIILQGYSAFNNILNLTPSTITSLSLNGSRISEKKAKGLVLFVSNIKALQELDLSYTTIKVSTIEQIIDAVSKNNEITWFNLHLNGLNLNKSNLQKVIAAFDESRLRMWYGLSFEDNGMNSDDLQLLINSLRQMINLATIDIGYNFDSTMNKIDILLPKFLQFQRLNKLSIRGGNGHSLGYENLKKFFNSFSFLDQPIRLDIRYNDIGVEGIRDVCKLIRENRFVELQIDGSTPDQPNCLLDLADAINESSSLTMCDFPVKDAKRLIEIIDKDEIKITNTISDAYVQANLKLASNWAECGIHSRWTNINDIPLDDIVDEMTFHFHHDLDKARVREHSFASDTVGLPLPFQDMGDKIRAGGDKIEMKDPLDEYYFSPHHLILEPIQPNIADIHYISLKIRRPGCDQNKEGSYLWKRQSNSSMSFRDHLAALSSEERRLADIFDDEEEEDQQEHHKEEEEEEVEEEEKRREEDKNNETSEEKIAEGKAGEKFELLLKELLQGKNKKKSNHETSSEIKKEEEKSTNRNSTAQNEEKHKEKFHGKHETKADEKLK</sequence>
<dbReference type="GO" id="GO:0016477">
    <property type="term" value="P:cell migration"/>
    <property type="evidence" value="ECO:0007669"/>
    <property type="project" value="TreeGrafter"/>
</dbReference>
<dbReference type="InterPro" id="IPR051279">
    <property type="entry name" value="PP1-Reg/Actin-Interact_Protein"/>
</dbReference>
<dbReference type="GO" id="GO:0005886">
    <property type="term" value="C:plasma membrane"/>
    <property type="evidence" value="ECO:0007669"/>
    <property type="project" value="TreeGrafter"/>
</dbReference>
<dbReference type="InterPro" id="IPR032675">
    <property type="entry name" value="LRR_dom_sf"/>
</dbReference>
<protein>
    <recommendedName>
        <fullName evidence="4">Leucine Rich Repeat family protein</fullName>
    </recommendedName>
</protein>
<dbReference type="Gene3D" id="3.80.10.10">
    <property type="entry name" value="Ribonuclease Inhibitor"/>
    <property type="match status" value="1"/>
</dbReference>
<evidence type="ECO:0000313" key="3">
    <source>
        <dbReference type="Proteomes" id="UP000179807"/>
    </source>
</evidence>
<dbReference type="SUPFAM" id="SSF52047">
    <property type="entry name" value="RNI-like"/>
    <property type="match status" value="2"/>
</dbReference>
<keyword evidence="3" id="KW-1185">Reference proteome</keyword>
<feature type="compositionally biased region" description="Basic and acidic residues" evidence="1">
    <location>
        <begin position="842"/>
        <end position="872"/>
    </location>
</feature>